<dbReference type="Proteomes" id="UP000886653">
    <property type="component" value="Unassembled WGS sequence"/>
</dbReference>
<sequence length="750" mass="84621">MMRLTSQNLLAHTRLNPPCAMHTVESFLKSQRQVKRNQAEENEATSGETSLELNRQRNQENGEGEIRRNSRDNRLASVLPPDVMENEPGMGSDFGSGSIPLQARAPLEIKAIEKQAAPKNVPGPKKTRVGIELAKEKKKKGKEKEVVRRETDDEVVDREKILEERKEKRRNKAGIIKDQSLPIHERLKREAQLQMDSQQKEQKANTRRETTIKRALDGLQSAPKSKAVKDHGRITIGRATTSGIFNHTISSSKVRPTPRKGSGDLVFNELNFLDKKKRKRTSHTSYSSVSQPKSPRRKKTRSTIDNERERDTIRASTQEADSCSRGAVPKNAPARTLTDGPSTRPAGTSGSSASGTDHLHSANSLRLRSDKRSTKRIPLFATGQSPQHVQKLNEQPAPVSCHDSGRRALKPDDIRNRKLSGIDPEDRVVRPNRLVESRINLVSEAENPLRETGKNKRNPRTARSTTLDRLIMDCQTETPVAYSHTPQPFGMSETMALQNSHSISEISSKTNQALISYTECSPSFFSSKNVIMNERYDEDAHGFDTDSLWPGEAVLNHQLAEYINNQTSSPRRLPNERVSYCESSNGSNENYFIRSCSHDEFEFEFEDLDAYDSTKTRPVFTQQDLHHYDLGPFSEDDYEEYEESPWVTELEPEFSVGQYTLKDNATPYDEPKLQRRIDVQMGELGDESAEVDLLGTERHVELDAQRELWTFAGVYGRSGGRQVPKVHRALSSVPRFDGAPPGFEWTPSRA</sequence>
<dbReference type="EMBL" id="MU167217">
    <property type="protein sequence ID" value="KAG0150702.1"/>
    <property type="molecule type" value="Genomic_DNA"/>
</dbReference>
<protein>
    <submittedName>
        <fullName evidence="2">Uncharacterized protein</fullName>
    </submittedName>
</protein>
<dbReference type="OrthoDB" id="2537141at2759"/>
<evidence type="ECO:0000313" key="2">
    <source>
        <dbReference type="EMBL" id="KAG0150702.1"/>
    </source>
</evidence>
<organism evidence="2 3">
    <name type="scientific">Cronartium quercuum f. sp. fusiforme G11</name>
    <dbReference type="NCBI Taxonomy" id="708437"/>
    <lineage>
        <taxon>Eukaryota</taxon>
        <taxon>Fungi</taxon>
        <taxon>Dikarya</taxon>
        <taxon>Basidiomycota</taxon>
        <taxon>Pucciniomycotina</taxon>
        <taxon>Pucciniomycetes</taxon>
        <taxon>Pucciniales</taxon>
        <taxon>Coleosporiaceae</taxon>
        <taxon>Cronartium</taxon>
    </lineage>
</organism>
<evidence type="ECO:0000256" key="1">
    <source>
        <dbReference type="SAM" id="MobiDB-lite"/>
    </source>
</evidence>
<name>A0A9P6NSA2_9BASI</name>
<feature type="compositionally biased region" description="Basic and acidic residues" evidence="1">
    <location>
        <begin position="54"/>
        <end position="74"/>
    </location>
</feature>
<comment type="caution">
    <text evidence="2">The sequence shown here is derived from an EMBL/GenBank/DDBJ whole genome shotgun (WGS) entry which is preliminary data.</text>
</comment>
<reference evidence="2" key="1">
    <citation type="submission" date="2013-11" db="EMBL/GenBank/DDBJ databases">
        <title>Genome sequence of the fusiform rust pathogen reveals effectors for host alternation and coevolution with pine.</title>
        <authorList>
            <consortium name="DOE Joint Genome Institute"/>
            <person name="Smith K."/>
            <person name="Pendleton A."/>
            <person name="Kubisiak T."/>
            <person name="Anderson C."/>
            <person name="Salamov A."/>
            <person name="Aerts A."/>
            <person name="Riley R."/>
            <person name="Clum A."/>
            <person name="Lindquist E."/>
            <person name="Ence D."/>
            <person name="Campbell M."/>
            <person name="Kronenberg Z."/>
            <person name="Feau N."/>
            <person name="Dhillon B."/>
            <person name="Hamelin R."/>
            <person name="Burleigh J."/>
            <person name="Smith J."/>
            <person name="Yandell M."/>
            <person name="Nelson C."/>
            <person name="Grigoriev I."/>
            <person name="Davis J."/>
        </authorList>
    </citation>
    <scope>NUCLEOTIDE SEQUENCE</scope>
    <source>
        <strain evidence="2">G11</strain>
    </source>
</reference>
<feature type="region of interest" description="Disordered" evidence="1">
    <location>
        <begin position="33"/>
        <end position="75"/>
    </location>
</feature>
<accession>A0A9P6NSA2</accession>
<feature type="region of interest" description="Disordered" evidence="1">
    <location>
        <begin position="385"/>
        <end position="409"/>
    </location>
</feature>
<evidence type="ECO:0000313" key="3">
    <source>
        <dbReference type="Proteomes" id="UP000886653"/>
    </source>
</evidence>
<feature type="compositionally biased region" description="Polar residues" evidence="1">
    <location>
        <begin position="283"/>
        <end position="293"/>
    </location>
</feature>
<dbReference type="AlphaFoldDB" id="A0A9P6NSA2"/>
<feature type="compositionally biased region" description="Basic and acidic residues" evidence="1">
    <location>
        <begin position="302"/>
        <end position="313"/>
    </location>
</feature>
<feature type="region of interest" description="Disordered" evidence="1">
    <location>
        <begin position="276"/>
        <end position="373"/>
    </location>
</feature>
<keyword evidence="3" id="KW-1185">Reference proteome</keyword>
<gene>
    <name evidence="2" type="ORF">CROQUDRAFT_676414</name>
</gene>
<feature type="compositionally biased region" description="Polar residues" evidence="1">
    <location>
        <begin position="44"/>
        <end position="53"/>
    </location>
</feature>
<proteinExistence type="predicted"/>
<feature type="compositionally biased region" description="Low complexity" evidence="1">
    <location>
        <begin position="340"/>
        <end position="356"/>
    </location>
</feature>